<keyword evidence="1" id="KW-0812">Transmembrane</keyword>
<keyword evidence="3" id="KW-0863">Zinc-finger</keyword>
<feature type="domain" description="Putative zinc-finger" evidence="2">
    <location>
        <begin position="3"/>
        <end position="36"/>
    </location>
</feature>
<protein>
    <submittedName>
        <fullName evidence="3">Putative zinc-finger</fullName>
    </submittedName>
</protein>
<dbReference type="OrthoDB" id="6194834at2"/>
<keyword evidence="3" id="KW-0862">Zinc</keyword>
<dbReference type="Pfam" id="PF13490">
    <property type="entry name" value="zf-HC2"/>
    <property type="match status" value="1"/>
</dbReference>
<dbReference type="InterPro" id="IPR027383">
    <property type="entry name" value="Znf_put"/>
</dbReference>
<evidence type="ECO:0000256" key="1">
    <source>
        <dbReference type="SAM" id="Phobius"/>
    </source>
</evidence>
<evidence type="ECO:0000313" key="4">
    <source>
        <dbReference type="Proteomes" id="UP000183190"/>
    </source>
</evidence>
<dbReference type="EMBL" id="FNWV01000004">
    <property type="protein sequence ID" value="SEH57880.1"/>
    <property type="molecule type" value="Genomic_DNA"/>
</dbReference>
<sequence length="231" mass="26461">MKCNIVKDLLPLYCDKLTSQDSNEEIEKHLHDCEECKAVYESMNKKEDDINIPNKDIKPLKKVKKRIKLKIIAAIIGTLAVLAAAFVFLFVGVIPISSDKLHYTAEITNVNTYSWSDKADITDSNNDGIPDAAEIDSREELIVRIMPDCSNARYVEHRDFGDFSDMTNYKLSMEIYPTFKLPFDDRGDRPNVLVHGFPDVKEGSTLTIHCRDKDVVIDLWQLYLDTKEKEQ</sequence>
<keyword evidence="3" id="KW-0479">Metal-binding</keyword>
<dbReference type="Proteomes" id="UP000183190">
    <property type="component" value="Unassembled WGS sequence"/>
</dbReference>
<feature type="transmembrane region" description="Helical" evidence="1">
    <location>
        <begin position="71"/>
        <end position="94"/>
    </location>
</feature>
<accession>A0A1H6JG48</accession>
<dbReference type="GO" id="GO:0008270">
    <property type="term" value="F:zinc ion binding"/>
    <property type="evidence" value="ECO:0007669"/>
    <property type="project" value="UniProtKB-KW"/>
</dbReference>
<organism evidence="3 4">
    <name type="scientific">Ruminococcus flavefaciens</name>
    <dbReference type="NCBI Taxonomy" id="1265"/>
    <lineage>
        <taxon>Bacteria</taxon>
        <taxon>Bacillati</taxon>
        <taxon>Bacillota</taxon>
        <taxon>Clostridia</taxon>
        <taxon>Eubacteriales</taxon>
        <taxon>Oscillospiraceae</taxon>
        <taxon>Ruminococcus</taxon>
    </lineage>
</organism>
<keyword evidence="1" id="KW-1133">Transmembrane helix</keyword>
<evidence type="ECO:0000259" key="2">
    <source>
        <dbReference type="Pfam" id="PF13490"/>
    </source>
</evidence>
<dbReference type="AlphaFoldDB" id="A0A1H6JG48"/>
<dbReference type="RefSeq" id="WP_074716144.1">
    <property type="nucleotide sequence ID" value="NZ_FNWV01000004.1"/>
</dbReference>
<name>A0A1H6JG48_RUMFL</name>
<keyword evidence="1" id="KW-0472">Membrane</keyword>
<gene>
    <name evidence="3" type="ORF">SAMN02910265_01594</name>
</gene>
<proteinExistence type="predicted"/>
<evidence type="ECO:0000313" key="3">
    <source>
        <dbReference type="EMBL" id="SEH57880.1"/>
    </source>
</evidence>
<reference evidence="3 4" key="1">
    <citation type="submission" date="2016-10" db="EMBL/GenBank/DDBJ databases">
        <authorList>
            <person name="de Groot N.N."/>
        </authorList>
    </citation>
    <scope>NUCLEOTIDE SEQUENCE [LARGE SCALE GENOMIC DNA]</scope>
    <source>
        <strain evidence="3 4">YAD2003</strain>
    </source>
</reference>